<keyword evidence="4" id="KW-0175">Coiled coil</keyword>
<dbReference type="InterPro" id="IPR013087">
    <property type="entry name" value="Znf_C2H2_type"/>
</dbReference>
<organism evidence="7 8">
    <name type="scientific">Polypedilum vanderplanki</name>
    <name type="common">Sleeping chironomid midge</name>
    <dbReference type="NCBI Taxonomy" id="319348"/>
    <lineage>
        <taxon>Eukaryota</taxon>
        <taxon>Metazoa</taxon>
        <taxon>Ecdysozoa</taxon>
        <taxon>Arthropoda</taxon>
        <taxon>Hexapoda</taxon>
        <taxon>Insecta</taxon>
        <taxon>Pterygota</taxon>
        <taxon>Neoptera</taxon>
        <taxon>Endopterygota</taxon>
        <taxon>Diptera</taxon>
        <taxon>Nematocera</taxon>
        <taxon>Chironomoidea</taxon>
        <taxon>Chironomidae</taxon>
        <taxon>Chironominae</taxon>
        <taxon>Polypedilum</taxon>
        <taxon>Polypedilum</taxon>
    </lineage>
</organism>
<dbReference type="InterPro" id="IPR036236">
    <property type="entry name" value="Znf_C2H2_sf"/>
</dbReference>
<reference evidence="7" key="1">
    <citation type="submission" date="2021-03" db="EMBL/GenBank/DDBJ databases">
        <title>Chromosome level genome of the anhydrobiotic midge Polypedilum vanderplanki.</title>
        <authorList>
            <person name="Yoshida Y."/>
            <person name="Kikawada T."/>
            <person name="Gusev O."/>
        </authorList>
    </citation>
    <scope>NUCLEOTIDE SEQUENCE</scope>
    <source>
        <strain evidence="7">NIAS01</strain>
        <tissue evidence="7">Whole body or cell culture</tissue>
    </source>
</reference>
<evidence type="ECO:0000256" key="5">
    <source>
        <dbReference type="SAM" id="MobiDB-lite"/>
    </source>
</evidence>
<keyword evidence="1" id="KW-0479">Metal-binding</keyword>
<dbReference type="PROSITE" id="PS00028">
    <property type="entry name" value="ZINC_FINGER_C2H2_1"/>
    <property type="match status" value="3"/>
</dbReference>
<dbReference type="InterPro" id="IPR050758">
    <property type="entry name" value="Znf_C2H2-type"/>
</dbReference>
<evidence type="ECO:0000313" key="8">
    <source>
        <dbReference type="Proteomes" id="UP001107558"/>
    </source>
</evidence>
<keyword evidence="3" id="KW-0863">Zinc-finger</keyword>
<keyword evidence="8" id="KW-1185">Reference proteome</keyword>
<dbReference type="GO" id="GO:0008270">
    <property type="term" value="F:zinc ion binding"/>
    <property type="evidence" value="ECO:0007669"/>
    <property type="project" value="UniProtKB-KW"/>
</dbReference>
<dbReference type="PANTHER" id="PTHR23234:SF10">
    <property type="entry name" value="RIKEN CDNA 6720489N17 GENE-RELATED"/>
    <property type="match status" value="1"/>
</dbReference>
<dbReference type="PANTHER" id="PTHR23234">
    <property type="entry name" value="ZNF44 PROTEIN"/>
    <property type="match status" value="1"/>
</dbReference>
<feature type="domain" description="C2H2-type" evidence="6">
    <location>
        <begin position="177"/>
        <end position="204"/>
    </location>
</feature>
<dbReference type="Proteomes" id="UP001107558">
    <property type="component" value="Chromosome 4"/>
</dbReference>
<evidence type="ECO:0000313" key="7">
    <source>
        <dbReference type="EMBL" id="KAG5669101.1"/>
    </source>
</evidence>
<feature type="coiled-coil region" evidence="4">
    <location>
        <begin position="262"/>
        <end position="289"/>
    </location>
</feature>
<evidence type="ECO:0000256" key="4">
    <source>
        <dbReference type="SAM" id="Coils"/>
    </source>
</evidence>
<gene>
    <name evidence="7" type="ORF">PVAND_016998</name>
</gene>
<feature type="domain" description="C2H2-type" evidence="6">
    <location>
        <begin position="204"/>
        <end position="232"/>
    </location>
</feature>
<dbReference type="OrthoDB" id="6354171at2759"/>
<sequence length="336" mass="40809">MRDLKLKRKTTKIQICFVCNLKIERKFIKEHIIKHFLKYRYDCQKCRLKFKHYKDYQKHKKDHSSHKNRHKHNHKYSKPKENYHHEKNYKLKDVKIEKSDYENYADANNNDVTKIQEMKNPDQLNFKKEKDFNIVTVNKIQPFKPILNSQNIKQKNLSNRKEESRSYINKKNFKEVFYCKKCDQSFLHKGSFSTHKKHHDGFRFWCDTCGFNYKDNENLNIHIKKKHQNGKISIRINKNIKKNKTVTKINPINQNKIQQNINNNKNNKTKVLEEQLNSNNNQNKQLEEKTSPEKSMDLISQWNSTFKKHFDKDHLPSVRIINPVMREKIFKFTKKD</sequence>
<evidence type="ECO:0000259" key="6">
    <source>
        <dbReference type="PROSITE" id="PS50157"/>
    </source>
</evidence>
<protein>
    <recommendedName>
        <fullName evidence="6">C2H2-type domain-containing protein</fullName>
    </recommendedName>
</protein>
<dbReference type="Gene3D" id="3.30.160.60">
    <property type="entry name" value="Classic Zinc Finger"/>
    <property type="match status" value="1"/>
</dbReference>
<feature type="compositionally biased region" description="Basic residues" evidence="5">
    <location>
        <begin position="57"/>
        <end position="77"/>
    </location>
</feature>
<feature type="region of interest" description="Disordered" evidence="5">
    <location>
        <begin position="57"/>
        <end position="84"/>
    </location>
</feature>
<feature type="domain" description="C2H2-type" evidence="6">
    <location>
        <begin position="41"/>
        <end position="68"/>
    </location>
</feature>
<accession>A0A9J6BH12</accession>
<evidence type="ECO:0000256" key="3">
    <source>
        <dbReference type="PROSITE-ProRule" id="PRU00042"/>
    </source>
</evidence>
<evidence type="ECO:0000256" key="2">
    <source>
        <dbReference type="ARBA" id="ARBA00022737"/>
    </source>
</evidence>
<dbReference type="SMART" id="SM00355">
    <property type="entry name" value="ZnF_C2H2"/>
    <property type="match status" value="4"/>
</dbReference>
<keyword evidence="3" id="KW-0862">Zinc</keyword>
<comment type="caution">
    <text evidence="7">The sequence shown here is derived from an EMBL/GenBank/DDBJ whole genome shotgun (WGS) entry which is preliminary data.</text>
</comment>
<name>A0A9J6BH12_POLVA</name>
<dbReference type="AlphaFoldDB" id="A0A9J6BH12"/>
<dbReference type="SUPFAM" id="SSF57667">
    <property type="entry name" value="beta-beta-alpha zinc fingers"/>
    <property type="match status" value="1"/>
</dbReference>
<dbReference type="EMBL" id="JADBJN010000004">
    <property type="protein sequence ID" value="KAG5669101.1"/>
    <property type="molecule type" value="Genomic_DNA"/>
</dbReference>
<dbReference type="PROSITE" id="PS50157">
    <property type="entry name" value="ZINC_FINGER_C2H2_2"/>
    <property type="match status" value="3"/>
</dbReference>
<keyword evidence="2" id="KW-0677">Repeat</keyword>
<evidence type="ECO:0000256" key="1">
    <source>
        <dbReference type="ARBA" id="ARBA00022723"/>
    </source>
</evidence>
<proteinExistence type="predicted"/>